<evidence type="ECO:0000313" key="3">
    <source>
        <dbReference type="WBParaSite" id="EVEC_0000675501-mRNA-1"/>
    </source>
</evidence>
<dbReference type="Proteomes" id="UP000274131">
    <property type="component" value="Unassembled WGS sequence"/>
</dbReference>
<gene>
    <name evidence="1" type="ORF">EVEC_LOCUS6303</name>
</gene>
<evidence type="ECO:0000313" key="2">
    <source>
        <dbReference type="Proteomes" id="UP000274131"/>
    </source>
</evidence>
<reference evidence="3" key="1">
    <citation type="submission" date="2017-02" db="UniProtKB">
        <authorList>
            <consortium name="WormBaseParasite"/>
        </authorList>
    </citation>
    <scope>IDENTIFICATION</scope>
</reference>
<proteinExistence type="predicted"/>
<evidence type="ECO:0000313" key="1">
    <source>
        <dbReference type="EMBL" id="VDD91552.1"/>
    </source>
</evidence>
<organism evidence="3">
    <name type="scientific">Enterobius vermicularis</name>
    <name type="common">Human pinworm</name>
    <dbReference type="NCBI Taxonomy" id="51028"/>
    <lineage>
        <taxon>Eukaryota</taxon>
        <taxon>Metazoa</taxon>
        <taxon>Ecdysozoa</taxon>
        <taxon>Nematoda</taxon>
        <taxon>Chromadorea</taxon>
        <taxon>Rhabditida</taxon>
        <taxon>Spirurina</taxon>
        <taxon>Oxyuridomorpha</taxon>
        <taxon>Oxyuroidea</taxon>
        <taxon>Oxyuridae</taxon>
        <taxon>Enterobius</taxon>
    </lineage>
</organism>
<reference evidence="1 2" key="2">
    <citation type="submission" date="2018-10" db="EMBL/GenBank/DDBJ databases">
        <authorList>
            <consortium name="Pathogen Informatics"/>
        </authorList>
    </citation>
    <scope>NUCLEOTIDE SEQUENCE [LARGE SCALE GENOMIC DNA]</scope>
</reference>
<name>A0A0N4V8P1_ENTVE</name>
<sequence>MSLLQMFAAVNALNRDELIRYLQYQQETRNTFDSRIDQSSQPIGWIDGEPIWPRILEKVPKTRLFYDENNAGLVQNNITPVDVIKRMDRQENYDRVIKFLDRLTI</sequence>
<protein>
    <submittedName>
        <fullName evidence="3">DUF3393 domain-containing protein</fullName>
    </submittedName>
</protein>
<dbReference type="OrthoDB" id="5838019at2759"/>
<keyword evidence="2" id="KW-1185">Reference proteome</keyword>
<dbReference type="EMBL" id="UXUI01008461">
    <property type="protein sequence ID" value="VDD91552.1"/>
    <property type="molecule type" value="Genomic_DNA"/>
</dbReference>
<dbReference type="WBParaSite" id="EVEC_0000675501-mRNA-1">
    <property type="protein sequence ID" value="EVEC_0000675501-mRNA-1"/>
    <property type="gene ID" value="EVEC_0000675501"/>
</dbReference>
<dbReference type="AlphaFoldDB" id="A0A0N4V8P1"/>
<accession>A0A0N4V8P1</accession>